<feature type="compositionally biased region" description="Gly residues" evidence="1">
    <location>
        <begin position="431"/>
        <end position="443"/>
    </location>
</feature>
<dbReference type="Proteomes" id="UP000722791">
    <property type="component" value="Unassembled WGS sequence"/>
</dbReference>
<feature type="compositionally biased region" description="Low complexity" evidence="1">
    <location>
        <begin position="972"/>
        <end position="988"/>
    </location>
</feature>
<sequence length="1526" mass="156790">MCTPVYTCAPAGFPFRRPATLETVLSRMSMRPLSHTSGCGGAGGGGGGCGNASPSSQLLLAHGLPASLAHATRSRGSPAQSPTLSQARLRSSISLWQRRSIDLSMLSKLSREGTQTIIRQTDFSCRGSVVSELGIKSQPPPMTESLAVLTKAEMELAGLRAGTLLPVDASTAAVAANAPEVAAAVLSEHAPMSSGSASSCSLAARLGCGDGGKAAVTRSQHLQPGADVAQVPCCDGSKETQLASMSVLHAGRGPPPAQRREPYLPQHQGLPPRKQGELSRKLLQYHDKQQPQQVPQQQDTALHPNLQQVVQQTHQQQHTQQSLHPHCNRHEHQQQHPQHVRHRHQLMEASSIPASSLTSSGGWAIIHGGETVAVLEEQISGSAAGGGIDCGDTPGTGCDKQSEIPPEYGCVPSTVLPPTASTSHTRTGSGIVPGRGYGDGASAGGARTTGEQGVDGTDGSEVLFTISQNGRLSRGTAGIRAQRVSPSPSPSPSASVIPRSQTPLLTSSRSPLPRGASNEIVYATGGMGTWEVCTMEESIKAAVRGVDEGGGPTDRKRRILWRGLRIRMGLHSGITSESEMTYNRASARTVYSGDCAGIVRVVADSAQGGLVLLSEACMDAVMTTAAASGLHGAAAEALLINVGRYRVVRSFAAATAANESVEHDPASAMSLFMAIGLDLAVRAAVLPPPRKISPVGLSFYAAPVGRAAMACLNVPDIGALRDWDEGATGQALTLIRRTVLGQLVCHRGYLVSEDWEQGSLSAAFAFPLDAARWALRCREVLSTPEINWPASILAHGLCHEEELPRVHLAVAAAAAAAAVTTGTSYGSMVPSCSSRAGGGGCGTGSGALPSALSGRGHNRGPPELSHALTTSCDNAPQWLAHLGAPTSTRKLVLPTSAVAGGPCVTRQGEEFGGGTEDGVILIAEKAFPSVIERGLQPSYTSSLGPRTGSIPADLDSVKAASPPPPATRHTFRGLASGAGARDGSSSTRVTSRAGNYSRISPRQLHDVGMHGGQETALAVTAAPAPPAMLTNSLALVDSGSLTGTTTGGTPRETGYLNVKFAAQSSRLRMPTGGAYLDVNMGGASGDGVGGAALALTPLSAAASSGAGGGSGSAATAENGALNVRESVVAADAVGHSSGAGGVLPVVSTGALTLKTPLRWEQSDDMEDREEGGDIFSLHLGGMDSCAPFDRAPGVSLSSGFATHGSWTGAASAPAAALAAVAPGGEPDVADKQDTVILRGPRIRVGIDCGLVEWAISSSHYGLTYSGAPLATAEKLASLASPGQVLSTYSVMLELHRMQASLGMPSEATEVAATGRGNTGGFDSETRGPAVVGVPLPPPSGRMGLTSARQRRLQIFACRFTYDWEEALREYDQLMAQQASAHHSNVSGCSSPRSGRLSPFSSPWGWSAAGRRSKRPSSIALAPPVKAGEGRRSNSSRRSFDLFLRGSASFLLRGVPQPQQQVPCGGIDGEGGNGATCGGAAVPQAFPNSHPLPSVQPSPVSTPSRTRLDGGGDAELLSRSRIFASGG</sequence>
<feature type="region of interest" description="Disordered" evidence="1">
    <location>
        <begin position="418"/>
        <end position="516"/>
    </location>
</feature>
<feature type="compositionally biased region" description="Polar residues" evidence="1">
    <location>
        <begin position="419"/>
        <end position="428"/>
    </location>
</feature>
<reference evidence="2" key="1">
    <citation type="journal article" date="2021" name="Proc. Natl. Acad. Sci. U.S.A.">
        <title>Three genomes in the algal genus Volvox reveal the fate of a haploid sex-determining region after a transition to homothallism.</title>
        <authorList>
            <person name="Yamamoto K."/>
            <person name="Hamaji T."/>
            <person name="Kawai-Toyooka H."/>
            <person name="Matsuzaki R."/>
            <person name="Takahashi F."/>
            <person name="Nishimura Y."/>
            <person name="Kawachi M."/>
            <person name="Noguchi H."/>
            <person name="Minakuchi Y."/>
            <person name="Umen J.G."/>
            <person name="Toyoda A."/>
            <person name="Nozaki H."/>
        </authorList>
    </citation>
    <scope>NUCLEOTIDE SEQUENCE</scope>
    <source>
        <strain evidence="2">NIES-3785</strain>
    </source>
</reference>
<accession>A0A8J4G569</accession>
<dbReference type="InterPro" id="IPR029787">
    <property type="entry name" value="Nucleotide_cyclase"/>
</dbReference>
<comment type="caution">
    <text evidence="2">The sequence shown here is derived from an EMBL/GenBank/DDBJ whole genome shotgun (WGS) entry which is preliminary data.</text>
</comment>
<protein>
    <recommendedName>
        <fullName evidence="4">Guanylate cyclase domain-containing protein</fullName>
    </recommendedName>
</protein>
<evidence type="ECO:0000313" key="3">
    <source>
        <dbReference type="Proteomes" id="UP000722791"/>
    </source>
</evidence>
<feature type="region of interest" description="Disordered" evidence="1">
    <location>
        <begin position="1481"/>
        <end position="1526"/>
    </location>
</feature>
<dbReference type="SUPFAM" id="SSF55073">
    <property type="entry name" value="Nucleotide cyclase"/>
    <property type="match status" value="2"/>
</dbReference>
<dbReference type="EMBL" id="BNCQ01000007">
    <property type="protein sequence ID" value="GIM00242.1"/>
    <property type="molecule type" value="Genomic_DNA"/>
</dbReference>
<proteinExistence type="predicted"/>
<feature type="region of interest" description="Disordered" evidence="1">
    <location>
        <begin position="1404"/>
        <end position="1437"/>
    </location>
</feature>
<evidence type="ECO:0000256" key="1">
    <source>
        <dbReference type="SAM" id="MobiDB-lite"/>
    </source>
</evidence>
<evidence type="ECO:0000313" key="2">
    <source>
        <dbReference type="EMBL" id="GIM00242.1"/>
    </source>
</evidence>
<organism evidence="2 3">
    <name type="scientific">Volvox reticuliferus</name>
    <dbReference type="NCBI Taxonomy" id="1737510"/>
    <lineage>
        <taxon>Eukaryota</taxon>
        <taxon>Viridiplantae</taxon>
        <taxon>Chlorophyta</taxon>
        <taxon>core chlorophytes</taxon>
        <taxon>Chlorophyceae</taxon>
        <taxon>CS clade</taxon>
        <taxon>Chlamydomonadales</taxon>
        <taxon>Volvocaceae</taxon>
        <taxon>Volvox</taxon>
    </lineage>
</organism>
<feature type="compositionally biased region" description="Polar residues" evidence="1">
    <location>
        <begin position="989"/>
        <end position="1000"/>
    </location>
</feature>
<feature type="region of interest" description="Disordered" evidence="1">
    <location>
        <begin position="1318"/>
        <end position="1337"/>
    </location>
</feature>
<feature type="non-terminal residue" evidence="2">
    <location>
        <position position="1"/>
    </location>
</feature>
<name>A0A8J4G569_9CHLO</name>
<feature type="region of interest" description="Disordered" evidence="1">
    <location>
        <begin position="248"/>
        <end position="276"/>
    </location>
</feature>
<feature type="compositionally biased region" description="Low complexity" evidence="1">
    <location>
        <begin position="1488"/>
        <end position="1504"/>
    </location>
</feature>
<feature type="compositionally biased region" description="Polar residues" evidence="1">
    <location>
        <begin position="501"/>
        <end position="510"/>
    </location>
</feature>
<gene>
    <name evidence="2" type="ORF">Vretimale_5388</name>
</gene>
<dbReference type="Gene3D" id="3.30.70.1230">
    <property type="entry name" value="Nucleotide cyclase"/>
    <property type="match status" value="3"/>
</dbReference>
<feature type="region of interest" description="Disordered" evidence="1">
    <location>
        <begin position="938"/>
        <end position="1003"/>
    </location>
</feature>
<evidence type="ECO:0008006" key="4">
    <source>
        <dbReference type="Google" id="ProtNLM"/>
    </source>
</evidence>